<feature type="region of interest" description="Disordered" evidence="7">
    <location>
        <begin position="1"/>
        <end position="35"/>
    </location>
</feature>
<organism evidence="9 10">
    <name type="scientific">Lepraria finkii</name>
    <dbReference type="NCBI Taxonomy" id="1340010"/>
    <lineage>
        <taxon>Eukaryota</taxon>
        <taxon>Fungi</taxon>
        <taxon>Dikarya</taxon>
        <taxon>Ascomycota</taxon>
        <taxon>Pezizomycotina</taxon>
        <taxon>Lecanoromycetes</taxon>
        <taxon>OSLEUM clade</taxon>
        <taxon>Lecanoromycetidae</taxon>
        <taxon>Lecanorales</taxon>
        <taxon>Lecanorineae</taxon>
        <taxon>Stereocaulaceae</taxon>
        <taxon>Lepraria</taxon>
    </lineage>
</organism>
<dbReference type="Proteomes" id="UP001590951">
    <property type="component" value="Unassembled WGS sequence"/>
</dbReference>
<evidence type="ECO:0000313" key="9">
    <source>
        <dbReference type="EMBL" id="KAL2057955.1"/>
    </source>
</evidence>
<dbReference type="Pfam" id="PF00293">
    <property type="entry name" value="NUDIX"/>
    <property type="match status" value="1"/>
</dbReference>
<evidence type="ECO:0000256" key="4">
    <source>
        <dbReference type="ARBA" id="ARBA00022801"/>
    </source>
</evidence>
<proteinExistence type="predicted"/>
<evidence type="ECO:0000256" key="2">
    <source>
        <dbReference type="ARBA" id="ARBA00001946"/>
    </source>
</evidence>
<comment type="cofactor">
    <cofactor evidence="2">
        <name>Mg(2+)</name>
        <dbReference type="ChEBI" id="CHEBI:18420"/>
    </cofactor>
</comment>
<reference evidence="9 10" key="1">
    <citation type="submission" date="2024-09" db="EMBL/GenBank/DDBJ databases">
        <title>Rethinking Asexuality: The Enigmatic Case of Functional Sexual Genes in Lepraria (Stereocaulaceae).</title>
        <authorList>
            <person name="Doellman M."/>
            <person name="Sun Y."/>
            <person name="Barcenas-Pena A."/>
            <person name="Lumbsch H.T."/>
            <person name="Grewe F."/>
        </authorList>
    </citation>
    <scope>NUCLEOTIDE SEQUENCE [LARGE SCALE GENOMIC DNA]</scope>
    <source>
        <strain evidence="9 10">Grewe 0041</strain>
    </source>
</reference>
<name>A0ABR4BJQ3_9LECA</name>
<dbReference type="PROSITE" id="PS51462">
    <property type="entry name" value="NUDIX"/>
    <property type="match status" value="1"/>
</dbReference>
<feature type="domain" description="Nudix hydrolase" evidence="8">
    <location>
        <begin position="37"/>
        <end position="241"/>
    </location>
</feature>
<dbReference type="EMBL" id="JBHFEH010000003">
    <property type="protein sequence ID" value="KAL2057955.1"/>
    <property type="molecule type" value="Genomic_DNA"/>
</dbReference>
<sequence>MSRSDNDEEAFRNTITDLPHKSSSTTEAHASPKKIPVASPSASILLISPSNRILLLHRVQTSSSFASAHVFPGGHLSPQDGYLPPLEDIRRHEDSEAYRRAAIRECFEESGLLLAKRQDNPSELVELNEQEREEGRKAIHSDSIPFAQWVQKRKGVIDADGLVPFTRWLTPADIPKRFSTQMYLYFLPIDSQLSSKTDKTQMHIPTPDGGVEHTAAQFLYPQEWLDLTLRGDIVLYPPQFFLLHLVSAYLQPSPSNEQFIPTSELQSQRERLLHFVKTDGDPPWSEKCISPNPIKQIEKGKYLIMGMADVGPELEGTGRRGDKERVLRVELMDEIERGRKRPSPQEVVWRRDVFLEESKLKL</sequence>
<keyword evidence="4" id="KW-0378">Hydrolase</keyword>
<dbReference type="InterPro" id="IPR039121">
    <property type="entry name" value="NUDT19"/>
</dbReference>
<accession>A0ABR4BJQ3</accession>
<dbReference type="InterPro" id="IPR000086">
    <property type="entry name" value="NUDIX_hydrolase_dom"/>
</dbReference>
<keyword evidence="3" id="KW-0479">Metal-binding</keyword>
<comment type="cofactor">
    <cofactor evidence="1">
        <name>Mn(2+)</name>
        <dbReference type="ChEBI" id="CHEBI:29035"/>
    </cofactor>
</comment>
<evidence type="ECO:0000313" key="10">
    <source>
        <dbReference type="Proteomes" id="UP001590951"/>
    </source>
</evidence>
<comment type="caution">
    <text evidence="9">The sequence shown here is derived from an EMBL/GenBank/DDBJ whole genome shotgun (WGS) entry which is preliminary data.</text>
</comment>
<dbReference type="SUPFAM" id="SSF55811">
    <property type="entry name" value="Nudix"/>
    <property type="match status" value="1"/>
</dbReference>
<evidence type="ECO:0000256" key="3">
    <source>
        <dbReference type="ARBA" id="ARBA00022723"/>
    </source>
</evidence>
<evidence type="ECO:0000256" key="1">
    <source>
        <dbReference type="ARBA" id="ARBA00001936"/>
    </source>
</evidence>
<evidence type="ECO:0000256" key="6">
    <source>
        <dbReference type="ARBA" id="ARBA00023211"/>
    </source>
</evidence>
<dbReference type="Gene3D" id="3.90.79.10">
    <property type="entry name" value="Nucleoside Triphosphate Pyrophosphohydrolase"/>
    <property type="match status" value="1"/>
</dbReference>
<evidence type="ECO:0000256" key="7">
    <source>
        <dbReference type="SAM" id="MobiDB-lite"/>
    </source>
</evidence>
<protein>
    <recommendedName>
        <fullName evidence="8">Nudix hydrolase domain-containing protein</fullName>
    </recommendedName>
</protein>
<keyword evidence="6" id="KW-0464">Manganese</keyword>
<dbReference type="InterPro" id="IPR015797">
    <property type="entry name" value="NUDIX_hydrolase-like_dom_sf"/>
</dbReference>
<dbReference type="PANTHER" id="PTHR12318">
    <property type="entry name" value="TESTOSTERONE-REGULATED PROTEIN RP2"/>
    <property type="match status" value="1"/>
</dbReference>
<dbReference type="CDD" id="cd18870">
    <property type="entry name" value="NUDIX_AcylCoAdiphos_Nudt19"/>
    <property type="match status" value="1"/>
</dbReference>
<keyword evidence="10" id="KW-1185">Reference proteome</keyword>
<feature type="compositionally biased region" description="Polar residues" evidence="7">
    <location>
        <begin position="13"/>
        <end position="28"/>
    </location>
</feature>
<gene>
    <name evidence="9" type="ORF">ABVK25_001572</name>
</gene>
<dbReference type="PANTHER" id="PTHR12318:SF0">
    <property type="entry name" value="ACYL-COENZYME A DIPHOSPHATASE NUDT19"/>
    <property type="match status" value="1"/>
</dbReference>
<evidence type="ECO:0000256" key="5">
    <source>
        <dbReference type="ARBA" id="ARBA00022842"/>
    </source>
</evidence>
<keyword evidence="5" id="KW-0460">Magnesium</keyword>
<evidence type="ECO:0000259" key="8">
    <source>
        <dbReference type="PROSITE" id="PS51462"/>
    </source>
</evidence>